<evidence type="ECO:0000313" key="2">
    <source>
        <dbReference type="EMBL" id="KAK7514513.1"/>
    </source>
</evidence>
<reference evidence="2 3" key="1">
    <citation type="submission" date="2024-04" db="EMBL/GenBank/DDBJ databases">
        <title>Phyllosticta paracitricarpa is synonymous to the EU quarantine fungus P. citricarpa based on phylogenomic analyses.</title>
        <authorList>
            <consortium name="Lawrence Berkeley National Laboratory"/>
            <person name="Van Ingen-Buijs V.A."/>
            <person name="Van Westerhoven A.C."/>
            <person name="Haridas S."/>
            <person name="Skiadas P."/>
            <person name="Martin F."/>
            <person name="Groenewald J.Z."/>
            <person name="Crous P.W."/>
            <person name="Seidl M.F."/>
        </authorList>
    </citation>
    <scope>NUCLEOTIDE SEQUENCE [LARGE SCALE GENOMIC DNA]</scope>
    <source>
        <strain evidence="2 3">CBS 123371</strain>
    </source>
</reference>
<organism evidence="2 3">
    <name type="scientific">Phyllosticta citriasiana</name>
    <dbReference type="NCBI Taxonomy" id="595635"/>
    <lineage>
        <taxon>Eukaryota</taxon>
        <taxon>Fungi</taxon>
        <taxon>Dikarya</taxon>
        <taxon>Ascomycota</taxon>
        <taxon>Pezizomycotina</taxon>
        <taxon>Dothideomycetes</taxon>
        <taxon>Dothideomycetes incertae sedis</taxon>
        <taxon>Botryosphaeriales</taxon>
        <taxon>Phyllostictaceae</taxon>
        <taxon>Phyllosticta</taxon>
    </lineage>
</organism>
<dbReference type="Proteomes" id="UP001363622">
    <property type="component" value="Unassembled WGS sequence"/>
</dbReference>
<keyword evidence="3" id="KW-1185">Reference proteome</keyword>
<comment type="caution">
    <text evidence="2">The sequence shown here is derived from an EMBL/GenBank/DDBJ whole genome shotgun (WGS) entry which is preliminary data.</text>
</comment>
<dbReference type="SUPFAM" id="SSF48264">
    <property type="entry name" value="Cytochrome P450"/>
    <property type="match status" value="1"/>
</dbReference>
<comment type="similarity">
    <text evidence="1">Belongs to the cytochrome P450 family.</text>
</comment>
<dbReference type="PANTHER" id="PTHR24305:SF166">
    <property type="entry name" value="CYTOCHROME P450 12A4, MITOCHONDRIAL-RELATED"/>
    <property type="match status" value="1"/>
</dbReference>
<dbReference type="Gene3D" id="1.10.630.10">
    <property type="entry name" value="Cytochrome P450"/>
    <property type="match status" value="1"/>
</dbReference>
<sequence length="373" mass="42339">MTLHPLAGIPGPKLAAISRIYEAWWNAVKRGRYFLKYYQTHEDYGRSSTGTKRPVVRINPNEVHIRDPAYYEVLFSHNMKIDKDPFIYTLAFSDSPSAFATMEAPLHRVRRNAMSQFFSAKAIDRYEPYVQATFDKMIERLKTHCKTGEVVRITAASKAFAMDTVSHFTLGHSRNYLDEPDLGHRFQIAQLAVTSLMHWNRQSTKLVEMFKRLPTLMTDALYIAKTANEVVSSAPIELKDSDSSDPSKHISLIEFLHAWALPPAERTPSRLLNEAHSMLGVGVDTLSNIFIKFVYEILSAPRSRFYEPLLKELREAEAKLPYLDACVRESMRLIPTVHGRLPRVNPHEIMTYPATPTTAAAAGADGKGEKQQQ</sequence>
<name>A0ABR1KGE8_9PEZI</name>
<gene>
    <name evidence="2" type="ORF">IWZ03DRAFT_424590</name>
</gene>
<accession>A0ABR1KGE8</accession>
<dbReference type="PANTHER" id="PTHR24305">
    <property type="entry name" value="CYTOCHROME P450"/>
    <property type="match status" value="1"/>
</dbReference>
<evidence type="ECO:0000256" key="1">
    <source>
        <dbReference type="ARBA" id="ARBA00010617"/>
    </source>
</evidence>
<dbReference type="InterPro" id="IPR001128">
    <property type="entry name" value="Cyt_P450"/>
</dbReference>
<protein>
    <submittedName>
        <fullName evidence="2">Cytochrome P450</fullName>
    </submittedName>
</protein>
<evidence type="ECO:0000313" key="3">
    <source>
        <dbReference type="Proteomes" id="UP001363622"/>
    </source>
</evidence>
<dbReference type="Pfam" id="PF00067">
    <property type="entry name" value="p450"/>
    <property type="match status" value="1"/>
</dbReference>
<dbReference type="InterPro" id="IPR036396">
    <property type="entry name" value="Cyt_P450_sf"/>
</dbReference>
<proteinExistence type="inferred from homology"/>
<dbReference type="EMBL" id="JBBPHU010000008">
    <property type="protein sequence ID" value="KAK7514513.1"/>
    <property type="molecule type" value="Genomic_DNA"/>
</dbReference>
<dbReference type="InterPro" id="IPR050121">
    <property type="entry name" value="Cytochrome_P450_monoxygenase"/>
</dbReference>